<organism evidence="4 5">
    <name type="scientific">Fomitopsis schrenkii</name>
    <name type="common">Brown rot fungus</name>
    <dbReference type="NCBI Taxonomy" id="2126942"/>
    <lineage>
        <taxon>Eukaryota</taxon>
        <taxon>Fungi</taxon>
        <taxon>Dikarya</taxon>
        <taxon>Basidiomycota</taxon>
        <taxon>Agaricomycotina</taxon>
        <taxon>Agaricomycetes</taxon>
        <taxon>Polyporales</taxon>
        <taxon>Fomitopsis</taxon>
    </lineage>
</organism>
<dbReference type="InterPro" id="IPR017923">
    <property type="entry name" value="TFIIS_N"/>
</dbReference>
<evidence type="ECO:0000259" key="3">
    <source>
        <dbReference type="PROSITE" id="PS51319"/>
    </source>
</evidence>
<dbReference type="PANTHER" id="PTHR46557:SF1">
    <property type="entry name" value="SERINE_THREONINE-PROTEIN PHOSPHATASE 1 REGULATORY SUBUNIT 10"/>
    <property type="match status" value="1"/>
</dbReference>
<dbReference type="PANTHER" id="PTHR46557">
    <property type="entry name" value="SERINE/THREONINE-PROTEIN PHOSPHATASE 1 REGULATORY SUBUNIT 10-RELATED"/>
    <property type="match status" value="1"/>
</dbReference>
<evidence type="ECO:0000256" key="1">
    <source>
        <dbReference type="PROSITE-ProRule" id="PRU00649"/>
    </source>
</evidence>
<dbReference type="EMBL" id="KE504131">
    <property type="protein sequence ID" value="EPT03168.1"/>
    <property type="molecule type" value="Genomic_DNA"/>
</dbReference>
<dbReference type="InterPro" id="IPR035441">
    <property type="entry name" value="TFIIS/LEDGF_dom_sf"/>
</dbReference>
<comment type="subcellular location">
    <subcellularLocation>
        <location evidence="1">Nucleus</location>
    </subcellularLocation>
</comment>
<dbReference type="GO" id="GO:0008157">
    <property type="term" value="F:protein phosphatase 1 binding"/>
    <property type="evidence" value="ECO:0007669"/>
    <property type="project" value="TreeGrafter"/>
</dbReference>
<protein>
    <recommendedName>
        <fullName evidence="3">TFIIS N-terminal domain-containing protein</fullName>
    </recommendedName>
</protein>
<dbReference type="Pfam" id="PF08711">
    <property type="entry name" value="Med26"/>
    <property type="match status" value="1"/>
</dbReference>
<feature type="region of interest" description="Disordered" evidence="2">
    <location>
        <begin position="733"/>
        <end position="753"/>
    </location>
</feature>
<feature type="compositionally biased region" description="Low complexity" evidence="2">
    <location>
        <begin position="207"/>
        <end position="226"/>
    </location>
</feature>
<keyword evidence="5" id="KW-1185">Reference proteome</keyword>
<feature type="region of interest" description="Disordered" evidence="2">
    <location>
        <begin position="624"/>
        <end position="653"/>
    </location>
</feature>
<keyword evidence="1" id="KW-0539">Nucleus</keyword>
<feature type="compositionally biased region" description="Low complexity" evidence="2">
    <location>
        <begin position="57"/>
        <end position="67"/>
    </location>
</feature>
<dbReference type="OrthoDB" id="6159439at2759"/>
<feature type="compositionally biased region" description="Low complexity" evidence="2">
    <location>
        <begin position="440"/>
        <end position="464"/>
    </location>
</feature>
<feature type="compositionally biased region" description="Basic and acidic residues" evidence="2">
    <location>
        <begin position="847"/>
        <end position="856"/>
    </location>
</feature>
<feature type="region of interest" description="Disordered" evidence="2">
    <location>
        <begin position="110"/>
        <end position="228"/>
    </location>
</feature>
<dbReference type="GO" id="GO:0005634">
    <property type="term" value="C:nucleus"/>
    <property type="evidence" value="ECO:0007669"/>
    <property type="project" value="UniProtKB-SubCell"/>
</dbReference>
<feature type="compositionally biased region" description="Polar residues" evidence="2">
    <location>
        <begin position="143"/>
        <end position="155"/>
    </location>
</feature>
<feature type="compositionally biased region" description="Basic and acidic residues" evidence="2">
    <location>
        <begin position="635"/>
        <end position="653"/>
    </location>
</feature>
<feature type="compositionally biased region" description="Low complexity" evidence="2">
    <location>
        <begin position="166"/>
        <end position="184"/>
    </location>
</feature>
<dbReference type="eggNOG" id="ENOG502S7AC">
    <property type="taxonomic scope" value="Eukaryota"/>
</dbReference>
<dbReference type="Gene3D" id="1.20.930.10">
    <property type="entry name" value="Conserved domain common to transcription factors TFIIS, elongin A, CRSP70"/>
    <property type="match status" value="1"/>
</dbReference>
<dbReference type="GO" id="GO:0072357">
    <property type="term" value="C:PTW/PP1 phosphatase complex"/>
    <property type="evidence" value="ECO:0007669"/>
    <property type="project" value="TreeGrafter"/>
</dbReference>
<feature type="compositionally biased region" description="Low complexity" evidence="2">
    <location>
        <begin position="782"/>
        <end position="798"/>
    </location>
</feature>
<dbReference type="GO" id="GO:0000785">
    <property type="term" value="C:chromatin"/>
    <property type="evidence" value="ECO:0007669"/>
    <property type="project" value="TreeGrafter"/>
</dbReference>
<feature type="compositionally biased region" description="Basic and acidic residues" evidence="2">
    <location>
        <begin position="466"/>
        <end position="482"/>
    </location>
</feature>
<feature type="compositionally biased region" description="Low complexity" evidence="2">
    <location>
        <begin position="115"/>
        <end position="133"/>
    </location>
</feature>
<feature type="domain" description="TFIIS N-terminal" evidence="3">
    <location>
        <begin position="340"/>
        <end position="418"/>
    </location>
</feature>
<name>S8EF82_FOMSC</name>
<feature type="compositionally biased region" description="Polar residues" evidence="2">
    <location>
        <begin position="735"/>
        <end position="747"/>
    </location>
</feature>
<reference evidence="4 5" key="1">
    <citation type="journal article" date="2012" name="Science">
        <title>The Paleozoic origin of enzymatic lignin decomposition reconstructed from 31 fungal genomes.</title>
        <authorList>
            <person name="Floudas D."/>
            <person name="Binder M."/>
            <person name="Riley R."/>
            <person name="Barry K."/>
            <person name="Blanchette R.A."/>
            <person name="Henrissat B."/>
            <person name="Martinez A.T."/>
            <person name="Otillar R."/>
            <person name="Spatafora J.W."/>
            <person name="Yadav J.S."/>
            <person name="Aerts A."/>
            <person name="Benoit I."/>
            <person name="Boyd A."/>
            <person name="Carlson A."/>
            <person name="Copeland A."/>
            <person name="Coutinho P.M."/>
            <person name="de Vries R.P."/>
            <person name="Ferreira P."/>
            <person name="Findley K."/>
            <person name="Foster B."/>
            <person name="Gaskell J."/>
            <person name="Glotzer D."/>
            <person name="Gorecki P."/>
            <person name="Heitman J."/>
            <person name="Hesse C."/>
            <person name="Hori C."/>
            <person name="Igarashi K."/>
            <person name="Jurgens J.A."/>
            <person name="Kallen N."/>
            <person name="Kersten P."/>
            <person name="Kohler A."/>
            <person name="Kuees U."/>
            <person name="Kumar T.K.A."/>
            <person name="Kuo A."/>
            <person name="LaButti K."/>
            <person name="Larrondo L.F."/>
            <person name="Lindquist E."/>
            <person name="Ling A."/>
            <person name="Lombard V."/>
            <person name="Lucas S."/>
            <person name="Lundell T."/>
            <person name="Martin R."/>
            <person name="McLaughlin D.J."/>
            <person name="Morgenstern I."/>
            <person name="Morin E."/>
            <person name="Murat C."/>
            <person name="Nagy L.G."/>
            <person name="Nolan M."/>
            <person name="Ohm R.A."/>
            <person name="Patyshakuliyeva A."/>
            <person name="Rokas A."/>
            <person name="Ruiz-Duenas F.J."/>
            <person name="Sabat G."/>
            <person name="Salamov A."/>
            <person name="Samejima M."/>
            <person name="Schmutz J."/>
            <person name="Slot J.C."/>
            <person name="St John F."/>
            <person name="Stenlid J."/>
            <person name="Sun H."/>
            <person name="Sun S."/>
            <person name="Syed K."/>
            <person name="Tsang A."/>
            <person name="Wiebenga A."/>
            <person name="Young D."/>
            <person name="Pisabarro A."/>
            <person name="Eastwood D.C."/>
            <person name="Martin F."/>
            <person name="Cullen D."/>
            <person name="Grigoriev I.V."/>
            <person name="Hibbett D.S."/>
        </authorList>
    </citation>
    <scope>NUCLEOTIDE SEQUENCE</scope>
    <source>
        <strain evidence="5">FP-58527</strain>
    </source>
</reference>
<feature type="compositionally biased region" description="Low complexity" evidence="2">
    <location>
        <begin position="483"/>
        <end position="501"/>
    </location>
</feature>
<feature type="region of interest" description="Disordered" evidence="2">
    <location>
        <begin position="19"/>
        <end position="67"/>
    </location>
</feature>
<feature type="region of interest" description="Disordered" evidence="2">
    <location>
        <begin position="419"/>
        <end position="571"/>
    </location>
</feature>
<accession>S8EF82</accession>
<dbReference type="AlphaFoldDB" id="S8EF82"/>
<evidence type="ECO:0000256" key="2">
    <source>
        <dbReference type="SAM" id="MobiDB-lite"/>
    </source>
</evidence>
<gene>
    <name evidence="4" type="ORF">FOMPIDRAFT_1047160</name>
</gene>
<proteinExistence type="predicted"/>
<dbReference type="PROSITE" id="PS51319">
    <property type="entry name" value="TFIIS_N"/>
    <property type="match status" value="1"/>
</dbReference>
<evidence type="ECO:0000313" key="5">
    <source>
        <dbReference type="Proteomes" id="UP000015241"/>
    </source>
</evidence>
<feature type="compositionally biased region" description="Basic and acidic residues" evidence="2">
    <location>
        <begin position="419"/>
        <end position="432"/>
    </location>
</feature>
<feature type="region of interest" description="Disordered" evidence="2">
    <location>
        <begin position="847"/>
        <end position="867"/>
    </location>
</feature>
<dbReference type="HOGENOM" id="CLU_016662_0_0_1"/>
<feature type="region of interest" description="Disordered" evidence="2">
    <location>
        <begin position="780"/>
        <end position="824"/>
    </location>
</feature>
<dbReference type="SUPFAM" id="SSF47676">
    <property type="entry name" value="Conserved domain common to transcription factors TFIIS, elongin A, CRSP70"/>
    <property type="match status" value="1"/>
</dbReference>
<dbReference type="Proteomes" id="UP000015241">
    <property type="component" value="Unassembled WGS sequence"/>
</dbReference>
<evidence type="ECO:0000313" key="4">
    <source>
        <dbReference type="EMBL" id="EPT03168.1"/>
    </source>
</evidence>
<sequence length="867" mass="93249">MDFPNTAWLQQSLADLSHVASDGQHTTNEEWKDQSGASATTTMDLGDFGLGDLSVPSSSSSSNAASSTTPFYTFGQHTSYYPGPFNAVSYGTSQWNGAATQLPLSSYSSLNGATSASPPSQPQQQSGPSSSSSMLIDPALTMTGASSPPSQQYQHSVPFLPPHSLSQPQQRTQYQYQQQPQQSTFSINSPYAHTMPTHYLQSSISRSASQHQFPQSQAQASQVQPPTTLSPYLLQSNSLLSALPPSSFYGTPAPAPIPAPVKVAPTPEERKATLQTAIKPLLTPTSFTGAGAVSQLVRHIEDHGIAEVEPSIRLEVLTKMRDNAGNHYFRAWVENEDAMDITREWLKSAYAAKDDSQHLETIMPMLHIIDRLPMTLECLKASKLGKIVVRLVKDPPAPAIKDMASNLERKWRQLLVSSHEDSKRMDVDDDAKGKKRKADTASAKSAPASKKAAVSTSTSSAKPVAVKKEGKSVVKEVKDAKSDSSFFSGPKPKPKLPSFKKAPPPSIKKEPDPNVAQPSSFNPFEEALKSMAKARKDSPATATPPPTSAPPITVSSSLTANGKPRKRVTWAPEGELERVKLIERAIYDDDPADGMFSTHNLRDLDRDEGAALHAHLFEEQIEWSEPSLIEMPPEIDDRPMGAESQEKVTQEQREQGALVALYVSEAQIPESPDEPPTQLTEEQTDEGVKVMLTGPDVDAIFWTAGAPAAVEPPKQSVAELVGQLAAASGVDAFAGSTSAGAPPQSDSKPFGLDTNAIQALPGVSNLNPEQLQQLVQALSQNQSAAFPSQAPGQPAPSADWNNARYPPDYDHGGGGYHAEGPHDRRWADDEAAVVAANLSGIINEDHAVSLRQEGKRSSPPRSLKQEN</sequence>
<dbReference type="STRING" id="743788.S8EF82"/>
<dbReference type="InParanoid" id="S8EF82"/>